<dbReference type="SUPFAM" id="SSF54211">
    <property type="entry name" value="Ribosomal protein S5 domain 2-like"/>
    <property type="match status" value="3"/>
</dbReference>
<dbReference type="GO" id="GO:0009245">
    <property type="term" value="P:lipid A biosynthetic process"/>
    <property type="evidence" value="ECO:0007669"/>
    <property type="project" value="UniProtKB-KW"/>
</dbReference>
<keyword evidence="9" id="KW-0862">Zinc</keyword>
<evidence type="ECO:0000256" key="10">
    <source>
        <dbReference type="ARBA" id="ARBA00023098"/>
    </source>
</evidence>
<dbReference type="EMBL" id="BEGY01000067">
    <property type="protein sequence ID" value="GAX81596.1"/>
    <property type="molecule type" value="Genomic_DNA"/>
</dbReference>
<dbReference type="Gene3D" id="3.30.230.20">
    <property type="entry name" value="lpxc deacetylase, domain 1"/>
    <property type="match status" value="2"/>
</dbReference>
<dbReference type="OrthoDB" id="10265200at2759"/>
<evidence type="ECO:0000256" key="2">
    <source>
        <dbReference type="ARBA" id="ARBA00005002"/>
    </source>
</evidence>
<evidence type="ECO:0000256" key="6">
    <source>
        <dbReference type="ARBA" id="ARBA00022556"/>
    </source>
</evidence>
<keyword evidence="7" id="KW-0479">Metal-binding</keyword>
<dbReference type="InterPro" id="IPR004463">
    <property type="entry name" value="UDP-acyl_GlcNac_deAcase"/>
</dbReference>
<comment type="similarity">
    <text evidence="3">Belongs to the LpxC family.</text>
</comment>
<evidence type="ECO:0000313" key="15">
    <source>
        <dbReference type="Proteomes" id="UP000232323"/>
    </source>
</evidence>
<comment type="cofactor">
    <cofactor evidence="1">
        <name>Zn(2+)</name>
        <dbReference type="ChEBI" id="CHEBI:29105"/>
    </cofactor>
</comment>
<evidence type="ECO:0000256" key="4">
    <source>
        <dbReference type="ARBA" id="ARBA00012745"/>
    </source>
</evidence>
<dbReference type="Proteomes" id="UP000232323">
    <property type="component" value="Unassembled WGS sequence"/>
</dbReference>
<dbReference type="GO" id="GO:0046872">
    <property type="term" value="F:metal ion binding"/>
    <property type="evidence" value="ECO:0007669"/>
    <property type="project" value="UniProtKB-KW"/>
</dbReference>
<evidence type="ECO:0000313" key="14">
    <source>
        <dbReference type="EMBL" id="GAX81596.1"/>
    </source>
</evidence>
<gene>
    <name evidence="14" type="ORF">CEUSTIGMA_g9024.t1</name>
</gene>
<dbReference type="STRING" id="1157962.A0A250XEY8"/>
<name>A0A250XEY8_9CHLO</name>
<comment type="catalytic activity">
    <reaction evidence="11">
        <text>a UDP-3-O-[(3R)-3-hydroxyacyl]-N-acetyl-alpha-D-glucosamine + H2O = a UDP-3-O-[(3R)-3-hydroxyacyl]-alpha-D-glucosamine + acetate</text>
        <dbReference type="Rhea" id="RHEA:67816"/>
        <dbReference type="ChEBI" id="CHEBI:15377"/>
        <dbReference type="ChEBI" id="CHEBI:30089"/>
        <dbReference type="ChEBI" id="CHEBI:137740"/>
        <dbReference type="ChEBI" id="CHEBI:173225"/>
        <dbReference type="EC" id="3.5.1.108"/>
    </reaction>
</comment>
<keyword evidence="15" id="KW-1185">Reference proteome</keyword>
<dbReference type="InterPro" id="IPR011334">
    <property type="entry name" value="UDP-acyl_GlcNac_deAcase_C"/>
</dbReference>
<protein>
    <recommendedName>
        <fullName evidence="4">UDP-3-O-acyl-N-acetylglucosamine deacetylase</fullName>
        <ecNumber evidence="4">3.5.1.108</ecNumber>
    </recommendedName>
</protein>
<dbReference type="Gene3D" id="3.30.1700.10">
    <property type="entry name" value="lpxc deacetylase, domain 2"/>
    <property type="match status" value="1"/>
</dbReference>
<dbReference type="GO" id="GO:0103117">
    <property type="term" value="F:UDP-3-O-acyl-N-acetylglucosamine deacetylase activity"/>
    <property type="evidence" value="ECO:0007669"/>
    <property type="project" value="UniProtKB-EC"/>
</dbReference>
<evidence type="ECO:0000256" key="9">
    <source>
        <dbReference type="ARBA" id="ARBA00022833"/>
    </source>
</evidence>
<proteinExistence type="inferred from homology"/>
<evidence type="ECO:0000256" key="5">
    <source>
        <dbReference type="ARBA" id="ARBA00022516"/>
    </source>
</evidence>
<keyword evidence="8" id="KW-0378">Hydrolase</keyword>
<evidence type="ECO:0000256" key="3">
    <source>
        <dbReference type="ARBA" id="ARBA00006170"/>
    </source>
</evidence>
<dbReference type="Pfam" id="PF03331">
    <property type="entry name" value="LpxC"/>
    <property type="match status" value="2"/>
</dbReference>
<keyword evidence="10" id="KW-0443">Lipid metabolism</keyword>
<accession>A0A250XEY8</accession>
<dbReference type="PANTHER" id="PTHR33694">
    <property type="entry name" value="UDP-3-O-ACYL-N-ACETYLGLUCOSAMINE DEACETYLASE 1, MITOCHONDRIAL-RELATED"/>
    <property type="match status" value="1"/>
</dbReference>
<sequence>MQFPTRNLPSYVGQASTSGRIHVPRATFYTRHHLRRRQAHNININNQNPKEIRPLHIAFATDVDDAVEGSKMTDVGSNNALPIDKSDEVIEEGAPDLPKPGIFQQTLIQSFTTGGIGLHSGEYAHVRVRPAFAGEGRYFVQVPKGTNSHLFKPAGPEVNTLDELSSGIESDTELEALKLNMFQMFLEDQEKSGFEGNFMQWLEYVDIADKQRVLYSMGPSALKTEFFHGGKERIQARGVEEKVWMASVDSLTDGVIVTRRLVNSEGEILMGVELLLSALELCGVENARIEIEGGLEVPVLDGSALGWVLHIQFAGLRNAPTESTQLSEEDEYALAMMEDVDVVEDNEGEELEESEQQDSSALRMTPRKLLCPSEPILVRDGDAFIQLIPENTSRITVGIDHHEFAEIIGKQWFSWSMFEDTHFRFELADARMYVEAPDEAVALREMGYMKGGTEGCVLIAHGDRWWDPNLVRHVYNEPVRHAMVELLGDLALNAKDGHSGIPIGHIVAYKPNHHLNGLFLKALREKTSDVDWVVAASLVVSEEQQEEYVEEEGNYYGEGEEGMVNDEYAEEGEEGMEEENRPSK</sequence>
<keyword evidence="5" id="KW-0444">Lipid biosynthesis</keyword>
<dbReference type="GO" id="GO:0016020">
    <property type="term" value="C:membrane"/>
    <property type="evidence" value="ECO:0007669"/>
    <property type="project" value="GOC"/>
</dbReference>
<dbReference type="UniPathway" id="UPA00359">
    <property type="reaction ID" value="UER00478"/>
</dbReference>
<dbReference type="InterPro" id="IPR020568">
    <property type="entry name" value="Ribosomal_Su5_D2-typ_SF"/>
</dbReference>
<evidence type="ECO:0000256" key="7">
    <source>
        <dbReference type="ARBA" id="ARBA00022723"/>
    </source>
</evidence>
<feature type="compositionally biased region" description="Acidic residues" evidence="13">
    <location>
        <begin position="549"/>
        <end position="577"/>
    </location>
</feature>
<organism evidence="14 15">
    <name type="scientific">Chlamydomonas eustigma</name>
    <dbReference type="NCBI Taxonomy" id="1157962"/>
    <lineage>
        <taxon>Eukaryota</taxon>
        <taxon>Viridiplantae</taxon>
        <taxon>Chlorophyta</taxon>
        <taxon>core chlorophytes</taxon>
        <taxon>Chlorophyceae</taxon>
        <taxon>CS clade</taxon>
        <taxon>Chlamydomonadales</taxon>
        <taxon>Chlamydomonadaceae</taxon>
        <taxon>Chlamydomonas</taxon>
    </lineage>
</organism>
<dbReference type="GO" id="GO:2001289">
    <property type="term" value="P:lipid X metabolic process"/>
    <property type="evidence" value="ECO:0007669"/>
    <property type="project" value="UniProtKB-ARBA"/>
</dbReference>
<dbReference type="InterPro" id="IPR015870">
    <property type="entry name" value="UDP-acyl_N-AcGlcN_deAcase_N"/>
</dbReference>
<dbReference type="AlphaFoldDB" id="A0A250XEY8"/>
<dbReference type="PANTHER" id="PTHR33694:SF1">
    <property type="entry name" value="UDP-3-O-ACYL-N-ACETYLGLUCOSAMINE DEACETYLASE 1, MITOCHONDRIAL-RELATED"/>
    <property type="match status" value="1"/>
</dbReference>
<evidence type="ECO:0000256" key="1">
    <source>
        <dbReference type="ARBA" id="ARBA00001947"/>
    </source>
</evidence>
<reference evidence="14 15" key="1">
    <citation type="submission" date="2017-08" db="EMBL/GenBank/DDBJ databases">
        <title>Acidophilic green algal genome provides insights into adaptation to an acidic environment.</title>
        <authorList>
            <person name="Hirooka S."/>
            <person name="Hirose Y."/>
            <person name="Kanesaki Y."/>
            <person name="Higuchi S."/>
            <person name="Fujiwara T."/>
            <person name="Onuma R."/>
            <person name="Era A."/>
            <person name="Ohbayashi R."/>
            <person name="Uzuka A."/>
            <person name="Nozaki H."/>
            <person name="Yoshikawa H."/>
            <person name="Miyagishima S.Y."/>
        </authorList>
    </citation>
    <scope>NUCLEOTIDE SEQUENCE [LARGE SCALE GENOMIC DNA]</scope>
    <source>
        <strain evidence="14 15">NIES-2499</strain>
    </source>
</reference>
<evidence type="ECO:0000256" key="8">
    <source>
        <dbReference type="ARBA" id="ARBA00022801"/>
    </source>
</evidence>
<evidence type="ECO:0000256" key="11">
    <source>
        <dbReference type="ARBA" id="ARBA00024535"/>
    </source>
</evidence>
<comment type="caution">
    <text evidence="14">The sequence shown here is derived from an EMBL/GenBank/DDBJ whole genome shotgun (WGS) entry which is preliminary data.</text>
</comment>
<keyword evidence="6" id="KW-0441">Lipid A biosynthesis</keyword>
<evidence type="ECO:0000256" key="12">
    <source>
        <dbReference type="ARBA" id="ARBA00024987"/>
    </source>
</evidence>
<dbReference type="EC" id="3.5.1.108" evidence="4"/>
<comment type="pathway">
    <text evidence="2">Glycolipid biosynthesis; lipid IV(A) biosynthesis; lipid IV(A) from (3R)-3-hydroxytetradecanoyl-[acyl-carrier-protein] and UDP-N-acetyl-alpha-D-glucosamine: step 2/6.</text>
</comment>
<evidence type="ECO:0000256" key="13">
    <source>
        <dbReference type="SAM" id="MobiDB-lite"/>
    </source>
</evidence>
<comment type="function">
    <text evidence="12">Involved in the biosynthesis of lipid A, a phosphorylated glycolipid that in bacteria anchors the lipopolysaccharide to the outer membrane of the cell. Lipid A-like molecules in plants may serve as structural components of the outer membranes of mitochondria and/or chloroplasts, or may be involved in signal transduction or plant defense responses.</text>
</comment>
<feature type="region of interest" description="Disordered" evidence="13">
    <location>
        <begin position="549"/>
        <end position="584"/>
    </location>
</feature>